<evidence type="ECO:0000256" key="4">
    <source>
        <dbReference type="ARBA" id="ARBA00022692"/>
    </source>
</evidence>
<dbReference type="Proteomes" id="UP000266506">
    <property type="component" value="Unassembled WGS sequence"/>
</dbReference>
<evidence type="ECO:0000256" key="2">
    <source>
        <dbReference type="ARBA" id="ARBA00022448"/>
    </source>
</evidence>
<evidence type="ECO:0000256" key="1">
    <source>
        <dbReference type="ARBA" id="ARBA00004651"/>
    </source>
</evidence>
<proteinExistence type="inferred from homology"/>
<keyword evidence="4 7" id="KW-0812">Transmembrane</keyword>
<dbReference type="InterPro" id="IPR035906">
    <property type="entry name" value="MetI-like_sf"/>
</dbReference>
<keyword evidence="5 7" id="KW-1133">Transmembrane helix</keyword>
<accession>A0A397RTM1</accession>
<evidence type="ECO:0000256" key="6">
    <source>
        <dbReference type="ARBA" id="ARBA00023136"/>
    </source>
</evidence>
<dbReference type="SUPFAM" id="SSF161098">
    <property type="entry name" value="MetI-like"/>
    <property type="match status" value="1"/>
</dbReference>
<feature type="transmembrane region" description="Helical" evidence="7">
    <location>
        <begin position="35"/>
        <end position="56"/>
    </location>
</feature>
<name>A0A397RTM1_9MOLU</name>
<dbReference type="EMBL" id="QXEV01000011">
    <property type="protein sequence ID" value="RIA75769.1"/>
    <property type="molecule type" value="Genomic_DNA"/>
</dbReference>
<dbReference type="Pfam" id="PF00528">
    <property type="entry name" value="BPD_transp_1"/>
    <property type="match status" value="1"/>
</dbReference>
<keyword evidence="10" id="KW-1185">Reference proteome</keyword>
<evidence type="ECO:0000259" key="8">
    <source>
        <dbReference type="PROSITE" id="PS50928"/>
    </source>
</evidence>
<feature type="transmembrane region" description="Helical" evidence="7">
    <location>
        <begin position="350"/>
        <end position="370"/>
    </location>
</feature>
<comment type="similarity">
    <text evidence="7">Belongs to the binding-protein-dependent transport system permease family.</text>
</comment>
<feature type="domain" description="ABC transmembrane type-1" evidence="8">
    <location>
        <begin position="159"/>
        <end position="363"/>
    </location>
</feature>
<dbReference type="GO" id="GO:0055085">
    <property type="term" value="P:transmembrane transport"/>
    <property type="evidence" value="ECO:0007669"/>
    <property type="project" value="InterPro"/>
</dbReference>
<feature type="transmembrane region" description="Helical" evidence="7">
    <location>
        <begin position="195"/>
        <end position="219"/>
    </location>
</feature>
<dbReference type="InParanoid" id="A0A397RTM1"/>
<dbReference type="PANTHER" id="PTHR30465">
    <property type="entry name" value="INNER MEMBRANE ABC TRANSPORTER"/>
    <property type="match status" value="1"/>
</dbReference>
<dbReference type="InterPro" id="IPR000515">
    <property type="entry name" value="MetI-like"/>
</dbReference>
<sequence>MGMTAQSEKKESKFLVFLREKIIENMTLRYVLKRIGASLITLILLVAIVTALIRAIPDTKLYSMQVYNKIKGSLGATIADNYIKKELYKYGRYTIDGRPVSVIENIFTYIYYILPIYKEVPYAFDLNYEKAIKSWKGFIYLGRSISTNEFVAEDLIQSMPISLYISLVSVFFTYLFAFPLGVSMAKKPGGIVDKIGTVFIVLNYAIPALVFYLLLWSFAGDKNGPLGFFNFGYRFDENNFFGSLFIPIFAIVFLSIPGVIVWVRRFMVDELNSDYVKFARSKGLSENSIMYTHVLRNASVPLVRNIPATLLSAMIGSYFVEKIWSIPGTGKMLINALYSTDVSAIQGLTFLYSAISMLAFLLGDLVTVAFDPRIKLQG</sequence>
<evidence type="ECO:0000256" key="5">
    <source>
        <dbReference type="ARBA" id="ARBA00022989"/>
    </source>
</evidence>
<dbReference type="OrthoDB" id="9773221at2"/>
<dbReference type="CDD" id="cd06261">
    <property type="entry name" value="TM_PBP2"/>
    <property type="match status" value="1"/>
</dbReference>
<dbReference type="PROSITE" id="PS50928">
    <property type="entry name" value="ABC_TM1"/>
    <property type="match status" value="1"/>
</dbReference>
<organism evidence="9 10">
    <name type="scientific">Anaeroplasma bactoclasticum</name>
    <dbReference type="NCBI Taxonomy" id="2088"/>
    <lineage>
        <taxon>Bacteria</taxon>
        <taxon>Bacillati</taxon>
        <taxon>Mycoplasmatota</taxon>
        <taxon>Mollicutes</taxon>
        <taxon>Anaeroplasmatales</taxon>
        <taxon>Anaeroplasmataceae</taxon>
        <taxon>Anaeroplasma</taxon>
    </lineage>
</organism>
<feature type="transmembrane region" description="Helical" evidence="7">
    <location>
        <begin position="239"/>
        <end position="263"/>
    </location>
</feature>
<comment type="caution">
    <text evidence="9">The sequence shown here is derived from an EMBL/GenBank/DDBJ whole genome shotgun (WGS) entry which is preliminary data.</text>
</comment>
<dbReference type="Gene3D" id="1.10.3720.10">
    <property type="entry name" value="MetI-like"/>
    <property type="match status" value="1"/>
</dbReference>
<evidence type="ECO:0000256" key="3">
    <source>
        <dbReference type="ARBA" id="ARBA00022475"/>
    </source>
</evidence>
<dbReference type="AlphaFoldDB" id="A0A397RTM1"/>
<dbReference type="FunCoup" id="A0A397RTM1">
    <property type="interactions" value="182"/>
</dbReference>
<protein>
    <submittedName>
        <fullName evidence="9">ABC-type dipeptide/oligopeptide/nickel transport system permease component</fullName>
    </submittedName>
</protein>
<comment type="subcellular location">
    <subcellularLocation>
        <location evidence="1 7">Cell membrane</location>
        <topology evidence="1 7">Multi-pass membrane protein</topology>
    </subcellularLocation>
</comment>
<reference evidence="9 10" key="1">
    <citation type="submission" date="2018-08" db="EMBL/GenBank/DDBJ databases">
        <title>Genomic Encyclopedia of Archaeal and Bacterial Type Strains, Phase II (KMG-II): from individual species to whole genera.</title>
        <authorList>
            <person name="Goeker M."/>
        </authorList>
    </citation>
    <scope>NUCLEOTIDE SEQUENCE [LARGE SCALE GENOMIC DNA]</scope>
    <source>
        <strain evidence="9 10">ATCC 27112</strain>
    </source>
</reference>
<keyword evidence="3" id="KW-1003">Cell membrane</keyword>
<gene>
    <name evidence="9" type="ORF">EI71_01176</name>
</gene>
<dbReference type="GO" id="GO:0005886">
    <property type="term" value="C:plasma membrane"/>
    <property type="evidence" value="ECO:0007669"/>
    <property type="project" value="UniProtKB-SubCell"/>
</dbReference>
<evidence type="ECO:0000313" key="9">
    <source>
        <dbReference type="EMBL" id="RIA75769.1"/>
    </source>
</evidence>
<dbReference type="PANTHER" id="PTHR30465:SF0">
    <property type="entry name" value="OLIGOPEPTIDE TRANSPORT SYSTEM PERMEASE PROTEIN APPB"/>
    <property type="match status" value="1"/>
</dbReference>
<keyword evidence="2 7" id="KW-0813">Transport</keyword>
<dbReference type="NCBIfam" id="NF043081">
    <property type="entry name" value="MMSYN1_0165"/>
    <property type="match status" value="1"/>
</dbReference>
<evidence type="ECO:0000256" key="7">
    <source>
        <dbReference type="RuleBase" id="RU363032"/>
    </source>
</evidence>
<keyword evidence="6 7" id="KW-0472">Membrane</keyword>
<feature type="transmembrane region" description="Helical" evidence="7">
    <location>
        <begin position="161"/>
        <end position="183"/>
    </location>
</feature>
<evidence type="ECO:0000313" key="10">
    <source>
        <dbReference type="Proteomes" id="UP000266506"/>
    </source>
</evidence>